<gene>
    <name evidence="2" type="ORF">IAD16_03560</name>
</gene>
<dbReference type="GO" id="GO:0003677">
    <property type="term" value="F:DNA binding"/>
    <property type="evidence" value="ECO:0007669"/>
    <property type="project" value="InterPro"/>
</dbReference>
<sequence length="95" mass="11145">MQREELFFGKETTLRGDDFSFEIKEHIGVIGTYPTGWKKEINLVEWNGNPAKLDIRDWDPRHEHMSRGITLRREEAAVLAGLLNKYLDEEDNKDN</sequence>
<dbReference type="Proteomes" id="UP000824091">
    <property type="component" value="Unassembled WGS sequence"/>
</dbReference>
<protein>
    <recommendedName>
        <fullName evidence="1">Transcriptional coactivator p15 (PC4) C-terminal domain-containing protein</fullName>
    </recommendedName>
</protein>
<organism evidence="2 3">
    <name type="scientific">Candidatus Fimisoma avicola</name>
    <dbReference type="NCBI Taxonomy" id="2840826"/>
    <lineage>
        <taxon>Bacteria</taxon>
        <taxon>Bacillati</taxon>
        <taxon>Bacillota</taxon>
        <taxon>Clostridia</taxon>
        <taxon>Eubacteriales</taxon>
        <taxon>Candidatus Fimisoma</taxon>
    </lineage>
</organism>
<evidence type="ECO:0000313" key="2">
    <source>
        <dbReference type="EMBL" id="HIU27448.1"/>
    </source>
</evidence>
<proteinExistence type="predicted"/>
<evidence type="ECO:0000259" key="1">
    <source>
        <dbReference type="Pfam" id="PF02229"/>
    </source>
</evidence>
<dbReference type="Pfam" id="PF02229">
    <property type="entry name" value="PC4"/>
    <property type="match status" value="1"/>
</dbReference>
<comment type="caution">
    <text evidence="2">The sequence shown here is derived from an EMBL/GenBank/DDBJ whole genome shotgun (WGS) entry which is preliminary data.</text>
</comment>
<feature type="domain" description="Transcriptional coactivator p15 (PC4) C-terminal" evidence="1">
    <location>
        <begin position="35"/>
        <end position="79"/>
    </location>
</feature>
<accession>A0A9D1I3A4</accession>
<reference evidence="2" key="2">
    <citation type="journal article" date="2021" name="PeerJ">
        <title>Extensive microbial diversity within the chicken gut microbiome revealed by metagenomics and culture.</title>
        <authorList>
            <person name="Gilroy R."/>
            <person name="Ravi A."/>
            <person name="Getino M."/>
            <person name="Pursley I."/>
            <person name="Horton D.L."/>
            <person name="Alikhan N.F."/>
            <person name="Baker D."/>
            <person name="Gharbi K."/>
            <person name="Hall N."/>
            <person name="Watson M."/>
            <person name="Adriaenssens E.M."/>
            <person name="Foster-Nyarko E."/>
            <person name="Jarju S."/>
            <person name="Secka A."/>
            <person name="Antonio M."/>
            <person name="Oren A."/>
            <person name="Chaudhuri R.R."/>
            <person name="La Ragione R."/>
            <person name="Hildebrand F."/>
            <person name="Pallen M.J."/>
        </authorList>
    </citation>
    <scope>NUCLEOTIDE SEQUENCE</scope>
    <source>
        <strain evidence="2">11300</strain>
    </source>
</reference>
<evidence type="ECO:0000313" key="3">
    <source>
        <dbReference type="Proteomes" id="UP000824091"/>
    </source>
</evidence>
<dbReference type="EMBL" id="DVMO01000052">
    <property type="protein sequence ID" value="HIU27448.1"/>
    <property type="molecule type" value="Genomic_DNA"/>
</dbReference>
<dbReference type="Gene3D" id="2.30.31.70">
    <property type="match status" value="1"/>
</dbReference>
<dbReference type="AlphaFoldDB" id="A0A9D1I3A4"/>
<dbReference type="GO" id="GO:0006355">
    <property type="term" value="P:regulation of DNA-templated transcription"/>
    <property type="evidence" value="ECO:0007669"/>
    <property type="project" value="InterPro"/>
</dbReference>
<dbReference type="InterPro" id="IPR003173">
    <property type="entry name" value="PC4_C"/>
</dbReference>
<name>A0A9D1I3A4_9FIRM</name>
<reference evidence="2" key="1">
    <citation type="submission" date="2020-10" db="EMBL/GenBank/DDBJ databases">
        <authorList>
            <person name="Gilroy R."/>
        </authorList>
    </citation>
    <scope>NUCLEOTIDE SEQUENCE</scope>
    <source>
        <strain evidence="2">11300</strain>
    </source>
</reference>